<evidence type="ECO:0000256" key="4">
    <source>
        <dbReference type="ARBA" id="ARBA00012756"/>
    </source>
</evidence>
<dbReference type="FunFam" id="2.60.120.260:FF:000050">
    <property type="entry name" value="Beta-galactosidase"/>
    <property type="match status" value="1"/>
</dbReference>
<dbReference type="SUPFAM" id="SSF49785">
    <property type="entry name" value="Galactose-binding domain-like"/>
    <property type="match status" value="2"/>
</dbReference>
<dbReference type="CDD" id="cd22842">
    <property type="entry name" value="Gal_Rha_Lectin_BGal"/>
    <property type="match status" value="1"/>
</dbReference>
<evidence type="ECO:0000256" key="12">
    <source>
        <dbReference type="RuleBase" id="RU003679"/>
    </source>
</evidence>
<dbReference type="FunFam" id="2.60.120.260:FF:000142">
    <property type="entry name" value="Beta-galactosidase"/>
    <property type="match status" value="1"/>
</dbReference>
<keyword evidence="6" id="KW-0964">Secreted</keyword>
<protein>
    <recommendedName>
        <fullName evidence="4 11">Beta-galactosidase</fullName>
        <ecNumber evidence="4 11">3.2.1.23</ecNumber>
    </recommendedName>
</protein>
<reference evidence="14 15" key="1">
    <citation type="journal article" date="2023" name="G3 (Bethesda)">
        <title>A haplotype-resolved chromosome-scale genome for Quercus rubra L. provides insights into the genetics of adaptive traits for red oak species.</title>
        <authorList>
            <person name="Kapoor B."/>
            <person name="Jenkins J."/>
            <person name="Schmutz J."/>
            <person name="Zhebentyayeva T."/>
            <person name="Kuelheim C."/>
            <person name="Coggeshall M."/>
            <person name="Heim C."/>
            <person name="Lasky J.R."/>
            <person name="Leites L."/>
            <person name="Islam-Faridi N."/>
            <person name="Romero-Severson J."/>
            <person name="DeLeo V.L."/>
            <person name="Lucas S.M."/>
            <person name="Lazic D."/>
            <person name="Gailing O."/>
            <person name="Carlson J."/>
            <person name="Staton M."/>
        </authorList>
    </citation>
    <scope>NUCLEOTIDE SEQUENCE [LARGE SCALE GENOMIC DNA]</scope>
    <source>
        <strain evidence="14">Pseudo-F2</strain>
    </source>
</reference>
<evidence type="ECO:0000256" key="5">
    <source>
        <dbReference type="ARBA" id="ARBA00022523"/>
    </source>
</evidence>
<dbReference type="Proteomes" id="UP001324115">
    <property type="component" value="Unassembled WGS sequence"/>
</dbReference>
<dbReference type="PANTHER" id="PTHR23421">
    <property type="entry name" value="BETA-GALACTOSIDASE RELATED"/>
    <property type="match status" value="1"/>
</dbReference>
<dbReference type="Pfam" id="PF17834">
    <property type="entry name" value="GHD"/>
    <property type="match status" value="1"/>
</dbReference>
<dbReference type="GO" id="GO:0005975">
    <property type="term" value="P:carbohydrate metabolic process"/>
    <property type="evidence" value="ECO:0007669"/>
    <property type="project" value="InterPro"/>
</dbReference>
<dbReference type="PROSITE" id="PS01182">
    <property type="entry name" value="GLYCOSYL_HYDROL_F35"/>
    <property type="match status" value="1"/>
</dbReference>
<organism evidence="14 15">
    <name type="scientific">Quercus rubra</name>
    <name type="common">Northern red oak</name>
    <name type="synonym">Quercus borealis</name>
    <dbReference type="NCBI Taxonomy" id="3512"/>
    <lineage>
        <taxon>Eukaryota</taxon>
        <taxon>Viridiplantae</taxon>
        <taxon>Streptophyta</taxon>
        <taxon>Embryophyta</taxon>
        <taxon>Tracheophyta</taxon>
        <taxon>Spermatophyta</taxon>
        <taxon>Magnoliopsida</taxon>
        <taxon>eudicotyledons</taxon>
        <taxon>Gunneridae</taxon>
        <taxon>Pentapetalae</taxon>
        <taxon>rosids</taxon>
        <taxon>fabids</taxon>
        <taxon>Fagales</taxon>
        <taxon>Fagaceae</taxon>
        <taxon>Quercus</taxon>
    </lineage>
</organism>
<evidence type="ECO:0000313" key="15">
    <source>
        <dbReference type="Proteomes" id="UP001324115"/>
    </source>
</evidence>
<evidence type="ECO:0000256" key="6">
    <source>
        <dbReference type="ARBA" id="ARBA00022525"/>
    </source>
</evidence>
<evidence type="ECO:0000256" key="10">
    <source>
        <dbReference type="ARBA" id="ARBA00023295"/>
    </source>
</evidence>
<dbReference type="GO" id="GO:0030246">
    <property type="term" value="F:carbohydrate binding"/>
    <property type="evidence" value="ECO:0007669"/>
    <property type="project" value="InterPro"/>
</dbReference>
<dbReference type="GO" id="GO:0004565">
    <property type="term" value="F:beta-galactosidase activity"/>
    <property type="evidence" value="ECO:0007669"/>
    <property type="project" value="UniProtKB-EC"/>
</dbReference>
<keyword evidence="9" id="KW-0325">Glycoprotein</keyword>
<dbReference type="Gene3D" id="2.60.120.260">
    <property type="entry name" value="Galactose-binding domain-like"/>
    <property type="match status" value="2"/>
</dbReference>
<dbReference type="InterPro" id="IPR019801">
    <property type="entry name" value="Glyco_hydro_35_CS"/>
</dbReference>
<dbReference type="GO" id="GO:0048046">
    <property type="term" value="C:apoplast"/>
    <property type="evidence" value="ECO:0007669"/>
    <property type="project" value="UniProtKB-SubCell"/>
</dbReference>
<comment type="subcellular location">
    <subcellularLocation>
        <location evidence="2">Secreted</location>
        <location evidence="2">Extracellular space</location>
        <location evidence="2">Apoplast</location>
    </subcellularLocation>
</comment>
<keyword evidence="8 11" id="KW-0378">Hydrolase</keyword>
<dbReference type="InterPro" id="IPR025300">
    <property type="entry name" value="BetaGal_jelly_roll_dom"/>
</dbReference>
<dbReference type="InterPro" id="IPR031330">
    <property type="entry name" value="Gly_Hdrlase_35_cat"/>
</dbReference>
<dbReference type="PROSITE" id="PS50228">
    <property type="entry name" value="SUEL_LECTIN"/>
    <property type="match status" value="1"/>
</dbReference>
<proteinExistence type="inferred from homology"/>
<dbReference type="AlphaFoldDB" id="A0AAN7EKS0"/>
<dbReference type="EC" id="3.2.1.23" evidence="4 11"/>
<evidence type="ECO:0000256" key="8">
    <source>
        <dbReference type="ARBA" id="ARBA00022801"/>
    </source>
</evidence>
<evidence type="ECO:0000256" key="9">
    <source>
        <dbReference type="ARBA" id="ARBA00023180"/>
    </source>
</evidence>
<evidence type="ECO:0000259" key="13">
    <source>
        <dbReference type="PROSITE" id="PS50228"/>
    </source>
</evidence>
<comment type="caution">
    <text evidence="14">The sequence shown here is derived from an EMBL/GenBank/DDBJ whole genome shotgun (WGS) entry which is preliminary data.</text>
</comment>
<dbReference type="InterPro" id="IPR048913">
    <property type="entry name" value="BetaGal_gal-bd"/>
</dbReference>
<keyword evidence="5" id="KW-0052">Apoplast</keyword>
<gene>
    <name evidence="14" type="ORF">RGQ29_030981</name>
</gene>
<dbReference type="InterPro" id="IPR001944">
    <property type="entry name" value="Glycoside_Hdrlase_35"/>
</dbReference>
<evidence type="ECO:0000256" key="2">
    <source>
        <dbReference type="ARBA" id="ARBA00004271"/>
    </source>
</evidence>
<feature type="domain" description="SUEL-type lectin" evidence="13">
    <location>
        <begin position="678"/>
        <end position="762"/>
    </location>
</feature>
<evidence type="ECO:0000256" key="3">
    <source>
        <dbReference type="ARBA" id="ARBA00009809"/>
    </source>
</evidence>
<evidence type="ECO:0000256" key="11">
    <source>
        <dbReference type="RuleBase" id="RU000675"/>
    </source>
</evidence>
<keyword evidence="7" id="KW-0732">Signal</keyword>
<evidence type="ECO:0000256" key="7">
    <source>
        <dbReference type="ARBA" id="ARBA00022729"/>
    </source>
</evidence>
<dbReference type="InterPro" id="IPR000922">
    <property type="entry name" value="Lectin_gal-bd_dom"/>
</dbReference>
<dbReference type="EMBL" id="JAXUIC010000009">
    <property type="protein sequence ID" value="KAK4572769.1"/>
    <property type="molecule type" value="Genomic_DNA"/>
</dbReference>
<dbReference type="FunFam" id="3.20.20.80:FF:000098">
    <property type="entry name" value="Beta-galactosidase"/>
    <property type="match status" value="1"/>
</dbReference>
<dbReference type="FunFam" id="2.60.120.740:FF:000002">
    <property type="entry name" value="Beta-galactosidase"/>
    <property type="match status" value="1"/>
</dbReference>
<evidence type="ECO:0000256" key="1">
    <source>
        <dbReference type="ARBA" id="ARBA00001412"/>
    </source>
</evidence>
<evidence type="ECO:0000313" key="14">
    <source>
        <dbReference type="EMBL" id="KAK4572769.1"/>
    </source>
</evidence>
<sequence length="762" mass="85847">MWPSLIAKAKAGGLDVIQTLVFWNLHEPQFDQFDFSGRRDIVRFIKEVQAQGLYVSLRIGPFIQGEWAYGGLPIWLRDVPDIVFRSDNEPFKYHMWRFTTKIVKMMKSEKLFASQGGPIILSQIENEYQLVEAAFGEKGPPYVKWAATMAVRLQTGVPWVMCKQSDAPDPVINACNGRRCGQTFVGPNSPNKPAIWTENWTSFYQVYGGKPDMRSAEDIAYQAALFVAKKGSYVNYYMYHGGTNFGRTASKYVLTSYYDQAPLDEYGLIRQPKWGHLKELHAAIKLCLKPLLSGVHSTFHLGQLQEAYVFKGNSEECAAFLVNNDNERNATVHYENSTYELPPESVSILPDCKIVAFNTAKVGTEYTTRSMKADQNLDSPDKWEEYKESIPNFDKTSWRANTLLEQMSATKDKSDYLWYTFRFQHESLDTGFVLKVNSLAHVLHAFVNGKFIGSAHGSHSNLFFALEKNVSLINGTNHVSLLSVMAGLPDSGSFLERRVTGLRRVRILNKNDVEDFTNYKWGYQVGLSGEKLNIYTEQGSSNIQWRRFGNSNHQRLTWYKTQFDAPKGNDPVALNLGSMGKGEAWVNGQSIGRYWVSFLTSEGSPSQTWYNVPRSFLNPKGNLLVLLEEENGNPLGISVDTVSITRVCGRVTSSYPPPVISWLGQNQTRSHKKKHGRRTKVQLRCPQRRKISKILFASFGTPFGGDCENYGFGRCHSSNSRTVVEKACIGRRTCSIPLSSKYFGGDPCPGIPKALLVDAICA</sequence>
<dbReference type="InterPro" id="IPR017853">
    <property type="entry name" value="GH"/>
</dbReference>
<dbReference type="InterPro" id="IPR043159">
    <property type="entry name" value="Lectin_gal-bd_sf"/>
</dbReference>
<dbReference type="InterPro" id="IPR008979">
    <property type="entry name" value="Galactose-bd-like_sf"/>
</dbReference>
<dbReference type="PRINTS" id="PR00742">
    <property type="entry name" value="GLHYDRLASE35"/>
</dbReference>
<dbReference type="Gene3D" id="3.20.20.80">
    <property type="entry name" value="Glycosidases"/>
    <property type="match status" value="1"/>
</dbReference>
<keyword evidence="15" id="KW-1185">Reference proteome</keyword>
<keyword evidence="10 11" id="KW-0326">Glycosidase</keyword>
<accession>A0AAN7EKS0</accession>
<dbReference type="Gene3D" id="2.60.120.740">
    <property type="match status" value="1"/>
</dbReference>
<comment type="catalytic activity">
    <reaction evidence="1 11">
        <text>Hydrolysis of terminal non-reducing beta-D-galactose residues in beta-D-galactosides.</text>
        <dbReference type="EC" id="3.2.1.23"/>
    </reaction>
</comment>
<comment type="similarity">
    <text evidence="3 12">Belongs to the glycosyl hydrolase 35 family.</text>
</comment>
<dbReference type="Pfam" id="PF21467">
    <property type="entry name" value="BetaGal_gal-bd"/>
    <property type="match status" value="1"/>
</dbReference>
<dbReference type="InterPro" id="IPR041392">
    <property type="entry name" value="GHD"/>
</dbReference>
<dbReference type="Pfam" id="PF13364">
    <property type="entry name" value="BetaGal_ABD2"/>
    <property type="match status" value="1"/>
</dbReference>
<dbReference type="Pfam" id="PF01301">
    <property type="entry name" value="Glyco_hydro_35"/>
    <property type="match status" value="1"/>
</dbReference>
<name>A0AAN7EKS0_QUERU</name>
<dbReference type="Pfam" id="PF02140">
    <property type="entry name" value="SUEL_Lectin"/>
    <property type="match status" value="1"/>
</dbReference>
<dbReference type="SUPFAM" id="SSF51445">
    <property type="entry name" value="(Trans)glycosidases"/>
    <property type="match status" value="1"/>
</dbReference>